<sequence length="272" mass="30316">MMRSSSRHDLLLAVFIILSLLLHLLLLYVVPADRLVRVSAPRKPVVVEVRPPQPSLRELDVPPAAPAEPRQKPAQRQAPVDRVAPRETAPRGDAPEDRRPVPPADSRPAATPAQRPVGDAGPAPSPEALDLGLSKTTQERLQKGWANKYRKDVQEGEAVWLDTEKDLLASFFKRFRDNIYQVWNYPRQAAERGESGVCLLRIVINRDGSVETADVLESSGYPTLDREAVAAVYRGASYGNLPSSFPKDQLTIMAYFQYRLSRGEMGRDIFGR</sequence>
<dbReference type="AlphaFoldDB" id="A0A1L3GGI3"/>
<evidence type="ECO:0000256" key="6">
    <source>
        <dbReference type="ARBA" id="ARBA00022692"/>
    </source>
</evidence>
<keyword evidence="9" id="KW-0472">Membrane</keyword>
<protein>
    <recommendedName>
        <fullName evidence="11">TonB C-terminal domain-containing protein</fullName>
    </recommendedName>
</protein>
<accession>A0A1L3GGI3</accession>
<dbReference type="SUPFAM" id="SSF74653">
    <property type="entry name" value="TolA/TonB C-terminal domain"/>
    <property type="match status" value="1"/>
</dbReference>
<evidence type="ECO:0000256" key="10">
    <source>
        <dbReference type="SAM" id="MobiDB-lite"/>
    </source>
</evidence>
<feature type="compositionally biased region" description="Basic and acidic residues" evidence="10">
    <location>
        <begin position="83"/>
        <end position="100"/>
    </location>
</feature>
<evidence type="ECO:0000313" key="12">
    <source>
        <dbReference type="EMBL" id="APG25071.1"/>
    </source>
</evidence>
<dbReference type="PROSITE" id="PS52015">
    <property type="entry name" value="TONB_CTD"/>
    <property type="match status" value="1"/>
</dbReference>
<dbReference type="InterPro" id="IPR051045">
    <property type="entry name" value="TonB-dependent_transducer"/>
</dbReference>
<dbReference type="Gene3D" id="3.30.1150.10">
    <property type="match status" value="1"/>
</dbReference>
<dbReference type="EMBL" id="CP015518">
    <property type="protein sequence ID" value="APG25071.1"/>
    <property type="molecule type" value="Genomic_DNA"/>
</dbReference>
<gene>
    <name evidence="12" type="ORF">A7E75_08625</name>
</gene>
<feature type="domain" description="TonB C-terminal" evidence="11">
    <location>
        <begin position="170"/>
        <end position="267"/>
    </location>
</feature>
<feature type="region of interest" description="Disordered" evidence="10">
    <location>
        <begin position="55"/>
        <end position="130"/>
    </location>
</feature>
<dbReference type="Pfam" id="PF03544">
    <property type="entry name" value="TonB_C"/>
    <property type="match status" value="1"/>
</dbReference>
<name>A0A1L3GGI3_SYNAC</name>
<comment type="subcellular location">
    <subcellularLocation>
        <location evidence="1">Cell inner membrane</location>
        <topology evidence="1">Single-pass membrane protein</topology>
        <orientation evidence="1">Periplasmic side</orientation>
    </subcellularLocation>
</comment>
<keyword evidence="7" id="KW-0653">Protein transport</keyword>
<organism evidence="12 13">
    <name type="scientific">Syntrophotalea acetylenica</name>
    <name type="common">Pelobacter acetylenicus</name>
    <dbReference type="NCBI Taxonomy" id="29542"/>
    <lineage>
        <taxon>Bacteria</taxon>
        <taxon>Pseudomonadati</taxon>
        <taxon>Thermodesulfobacteriota</taxon>
        <taxon>Desulfuromonadia</taxon>
        <taxon>Desulfuromonadales</taxon>
        <taxon>Syntrophotaleaceae</taxon>
        <taxon>Syntrophotalea</taxon>
    </lineage>
</organism>
<evidence type="ECO:0000256" key="5">
    <source>
        <dbReference type="ARBA" id="ARBA00022519"/>
    </source>
</evidence>
<dbReference type="PANTHER" id="PTHR33446:SF13">
    <property type="entry name" value="TONB PROTEIN"/>
    <property type="match status" value="1"/>
</dbReference>
<dbReference type="KEGG" id="pace:A6070_02595"/>
<dbReference type="RefSeq" id="WP_072286920.1">
    <property type="nucleotide sequence ID" value="NZ_CP015455.1"/>
</dbReference>
<dbReference type="NCBIfam" id="TIGR01352">
    <property type="entry name" value="tonB_Cterm"/>
    <property type="match status" value="1"/>
</dbReference>
<dbReference type="InterPro" id="IPR037682">
    <property type="entry name" value="TonB_C"/>
</dbReference>
<keyword evidence="13" id="KW-1185">Reference proteome</keyword>
<dbReference type="STRING" id="29542.A6070_02595"/>
<evidence type="ECO:0000256" key="9">
    <source>
        <dbReference type="ARBA" id="ARBA00023136"/>
    </source>
</evidence>
<dbReference type="GO" id="GO:0015031">
    <property type="term" value="P:protein transport"/>
    <property type="evidence" value="ECO:0007669"/>
    <property type="project" value="UniProtKB-KW"/>
</dbReference>
<dbReference type="GO" id="GO:0005886">
    <property type="term" value="C:plasma membrane"/>
    <property type="evidence" value="ECO:0007669"/>
    <property type="project" value="UniProtKB-SubCell"/>
</dbReference>
<evidence type="ECO:0000256" key="4">
    <source>
        <dbReference type="ARBA" id="ARBA00022475"/>
    </source>
</evidence>
<comment type="similarity">
    <text evidence="2">Belongs to the TonB family.</text>
</comment>
<keyword evidence="5" id="KW-0997">Cell inner membrane</keyword>
<evidence type="ECO:0000313" key="13">
    <source>
        <dbReference type="Proteomes" id="UP000182264"/>
    </source>
</evidence>
<evidence type="ECO:0000259" key="11">
    <source>
        <dbReference type="PROSITE" id="PS52015"/>
    </source>
</evidence>
<proteinExistence type="inferred from homology"/>
<evidence type="ECO:0000256" key="2">
    <source>
        <dbReference type="ARBA" id="ARBA00006555"/>
    </source>
</evidence>
<keyword evidence="4" id="KW-1003">Cell membrane</keyword>
<keyword evidence="3" id="KW-0813">Transport</keyword>
<keyword evidence="6" id="KW-0812">Transmembrane</keyword>
<evidence type="ECO:0000256" key="1">
    <source>
        <dbReference type="ARBA" id="ARBA00004383"/>
    </source>
</evidence>
<evidence type="ECO:0000256" key="8">
    <source>
        <dbReference type="ARBA" id="ARBA00022989"/>
    </source>
</evidence>
<evidence type="ECO:0000256" key="7">
    <source>
        <dbReference type="ARBA" id="ARBA00022927"/>
    </source>
</evidence>
<dbReference type="Proteomes" id="UP000182264">
    <property type="component" value="Chromosome"/>
</dbReference>
<dbReference type="OrthoDB" id="9788673at2"/>
<dbReference type="PANTHER" id="PTHR33446">
    <property type="entry name" value="PROTEIN TONB-RELATED"/>
    <property type="match status" value="1"/>
</dbReference>
<reference evidence="12 13" key="1">
    <citation type="journal article" date="2017" name="Genome Announc.">
        <title>Complete Genome Sequences of Two Acetylene-Fermenting Pelobacter acetylenicus Strains.</title>
        <authorList>
            <person name="Sutton J.M."/>
            <person name="Baesman S.M."/>
            <person name="Fierst J.L."/>
            <person name="Poret-Peterson A.T."/>
            <person name="Oremland R.S."/>
            <person name="Dunlap D.S."/>
            <person name="Akob D.M."/>
        </authorList>
    </citation>
    <scope>NUCLEOTIDE SEQUENCE [LARGE SCALE GENOMIC DNA]</scope>
    <source>
        <strain evidence="12 13">DSM 3247</strain>
    </source>
</reference>
<evidence type="ECO:0000256" key="3">
    <source>
        <dbReference type="ARBA" id="ARBA00022448"/>
    </source>
</evidence>
<dbReference type="GO" id="GO:0055085">
    <property type="term" value="P:transmembrane transport"/>
    <property type="evidence" value="ECO:0007669"/>
    <property type="project" value="InterPro"/>
</dbReference>
<dbReference type="InterPro" id="IPR006260">
    <property type="entry name" value="TonB/TolA_C"/>
</dbReference>
<keyword evidence="8" id="KW-1133">Transmembrane helix</keyword>